<evidence type="ECO:0000313" key="2">
    <source>
        <dbReference type="Proteomes" id="UP000233325"/>
    </source>
</evidence>
<gene>
    <name evidence="1" type="ORF">CVU83_01205</name>
</gene>
<proteinExistence type="predicted"/>
<sequence>MRRTIAQILTLSLFLFLAAFSSVWFSEDKEKPESFAWTAKTASKTLGLFDGLARLASPASNSFASGVREEVALIGGENTDIFADRMAAQVIAGEAIGTLKETAAPLQTAVPNEGFFGFVRDVFAEAPERYLDAKLYNRGLKDFFSFYWLQVKDSNQ</sequence>
<dbReference type="AlphaFoldDB" id="A0A2N2E1U3"/>
<comment type="caution">
    <text evidence="1">The sequence shown here is derived from an EMBL/GenBank/DDBJ whole genome shotgun (WGS) entry which is preliminary data.</text>
</comment>
<dbReference type="Proteomes" id="UP000233325">
    <property type="component" value="Unassembled WGS sequence"/>
</dbReference>
<name>A0A2N2E1U3_9BACT</name>
<protein>
    <recommendedName>
        <fullName evidence="3">DUF4197 domain-containing protein</fullName>
    </recommendedName>
</protein>
<evidence type="ECO:0008006" key="3">
    <source>
        <dbReference type="Google" id="ProtNLM"/>
    </source>
</evidence>
<reference evidence="1 2" key="1">
    <citation type="journal article" date="2017" name="ISME J.">
        <title>Potential for microbial H2 and metal transformations associated with novel bacteria and archaea in deep terrestrial subsurface sediments.</title>
        <authorList>
            <person name="Hernsdorf A.W."/>
            <person name="Amano Y."/>
            <person name="Miyakawa K."/>
            <person name="Ise K."/>
            <person name="Suzuki Y."/>
            <person name="Anantharaman K."/>
            <person name="Probst A."/>
            <person name="Burstein D."/>
            <person name="Thomas B.C."/>
            <person name="Banfield J.F."/>
        </authorList>
    </citation>
    <scope>NUCLEOTIDE SEQUENCE [LARGE SCALE GENOMIC DNA]</scope>
    <source>
        <strain evidence="1">HGW-Falkowbacteria-2</strain>
    </source>
</reference>
<organism evidence="1 2">
    <name type="scientific">Candidatus Falkowbacteria bacterium HGW-Falkowbacteria-2</name>
    <dbReference type="NCBI Taxonomy" id="2013769"/>
    <lineage>
        <taxon>Bacteria</taxon>
        <taxon>Candidatus Falkowiibacteriota</taxon>
    </lineage>
</organism>
<accession>A0A2N2E1U3</accession>
<evidence type="ECO:0000313" key="1">
    <source>
        <dbReference type="EMBL" id="PKM88700.1"/>
    </source>
</evidence>
<dbReference type="EMBL" id="PHAH01000012">
    <property type="protein sequence ID" value="PKM88700.1"/>
    <property type="molecule type" value="Genomic_DNA"/>
</dbReference>